<dbReference type="Gene3D" id="3.40.50.80">
    <property type="entry name" value="Nucleotide-binding domain of ferredoxin-NADP reductase (FNR) module"/>
    <property type="match status" value="1"/>
</dbReference>
<dbReference type="Pfam" id="PF00175">
    <property type="entry name" value="NAD_binding_1"/>
    <property type="match status" value="1"/>
</dbReference>
<feature type="domain" description="FAD-binding FR-type" evidence="1">
    <location>
        <begin position="78"/>
        <end position="175"/>
    </location>
</feature>
<dbReference type="AlphaFoldDB" id="A0A4P8WM40"/>
<dbReference type="GO" id="GO:0016491">
    <property type="term" value="F:oxidoreductase activity"/>
    <property type="evidence" value="ECO:0007669"/>
    <property type="project" value="InterPro"/>
</dbReference>
<geneLocation type="plasmid" evidence="3">
    <name>pnve500</name>
</geneLocation>
<dbReference type="SUPFAM" id="SSF52343">
    <property type="entry name" value="Ferredoxin reductase-like, C-terminal NADP-linked domain"/>
    <property type="match status" value="1"/>
</dbReference>
<dbReference type="PANTHER" id="PTHR47354">
    <property type="entry name" value="NADH OXIDOREDUCTASE HCR"/>
    <property type="match status" value="1"/>
</dbReference>
<dbReference type="InterPro" id="IPR001433">
    <property type="entry name" value="OxRdtase_FAD/NAD-bd"/>
</dbReference>
<gene>
    <name evidence="2" type="ORF">FEJ81_20170</name>
</gene>
<evidence type="ECO:0000313" key="2">
    <source>
        <dbReference type="EMBL" id="QCS44629.1"/>
    </source>
</evidence>
<dbReference type="InterPro" id="IPR039261">
    <property type="entry name" value="FNR_nucleotide-bd"/>
</dbReference>
<name>A0A4P8WM40_9EURY</name>
<dbReference type="GeneID" id="40267642"/>
<dbReference type="InterPro" id="IPR008333">
    <property type="entry name" value="Cbr1-like_FAD-bd_dom"/>
</dbReference>
<protein>
    <submittedName>
        <fullName evidence="2">Oxidoreductase</fullName>
    </submittedName>
</protein>
<dbReference type="EMBL" id="CP040331">
    <property type="protein sequence ID" value="QCS44629.1"/>
    <property type="molecule type" value="Genomic_DNA"/>
</dbReference>
<dbReference type="OrthoDB" id="35401at2157"/>
<sequence length="343" mass="38840">MTIREHNSQHDHAASLPLISESATVTAVEAMDRDRRTEIRNALLKLGTKHGFEAVIPDRGPIDWDEVFSAATHATRKLAPRIGALRDRYERAHPALVKITLETEDPINFAAGQYLSLRYGNRTRAYSIASSPNQDETELCIRRVPDGRLSPRLCNELSVGDRLTIRGPNGHLLLEDPSKRDLVFLATGTGVAPMKSMIDYTFEEGRDEFRDEKRDVWLFLGAAWKDDLPYHKAFENLSESHGNFHYVPCLSREAWLNSWAGETEYIQDAMLKFVDERSLDDAAFGRHMADLLDDRPPIKLDTRIDPHELEVYACGINAMVYSLETAVRRLGVPSRHVHCEGYG</sequence>
<dbReference type="SUPFAM" id="SSF63380">
    <property type="entry name" value="Riboflavin synthase domain-like"/>
    <property type="match status" value="1"/>
</dbReference>
<dbReference type="PANTHER" id="PTHR47354:SF5">
    <property type="entry name" value="PROTEIN RFBI"/>
    <property type="match status" value="1"/>
</dbReference>
<evidence type="ECO:0000259" key="1">
    <source>
        <dbReference type="PROSITE" id="PS51384"/>
    </source>
</evidence>
<proteinExistence type="predicted"/>
<dbReference type="PROSITE" id="PS51384">
    <property type="entry name" value="FAD_FR"/>
    <property type="match status" value="1"/>
</dbReference>
<accession>A0A4P8WM40</accession>
<dbReference type="KEGG" id="nvr:FEJ81_20170"/>
<organism evidence="2 3">
    <name type="scientific">Natrinema versiforme</name>
    <dbReference type="NCBI Taxonomy" id="88724"/>
    <lineage>
        <taxon>Archaea</taxon>
        <taxon>Methanobacteriati</taxon>
        <taxon>Methanobacteriota</taxon>
        <taxon>Stenosarchaea group</taxon>
        <taxon>Halobacteria</taxon>
        <taxon>Halobacteriales</taxon>
        <taxon>Natrialbaceae</taxon>
        <taxon>Natrinema</taxon>
    </lineage>
</organism>
<dbReference type="Gene3D" id="2.40.30.10">
    <property type="entry name" value="Translation factors"/>
    <property type="match status" value="1"/>
</dbReference>
<dbReference type="InterPro" id="IPR017927">
    <property type="entry name" value="FAD-bd_FR_type"/>
</dbReference>
<dbReference type="Proteomes" id="UP000302218">
    <property type="component" value="Plasmid pNVE500"/>
</dbReference>
<dbReference type="Pfam" id="PF00970">
    <property type="entry name" value="FAD_binding_6"/>
    <property type="match status" value="1"/>
</dbReference>
<dbReference type="RefSeq" id="WP_138247034.1">
    <property type="nucleotide sequence ID" value="NZ_CP040331.1"/>
</dbReference>
<dbReference type="PRINTS" id="PR00410">
    <property type="entry name" value="PHEHYDRXLASE"/>
</dbReference>
<dbReference type="InterPro" id="IPR017938">
    <property type="entry name" value="Riboflavin_synthase-like_b-brl"/>
</dbReference>
<reference evidence="3" key="1">
    <citation type="submission" date="2019-05" db="EMBL/GenBank/DDBJ databases">
        <title>Genome sequence and methylation pattern of the halophilic Archaeon Natrinema versiforme BOL5-4.</title>
        <authorList>
            <person name="DasSarma P."/>
            <person name="Anton B.P."/>
            <person name="DasSarma S.L."/>
            <person name="Martinez F.L."/>
            <person name="Guzman D."/>
            <person name="Roberts R.J."/>
            <person name="DasSarma S."/>
        </authorList>
    </citation>
    <scope>NUCLEOTIDE SEQUENCE [LARGE SCALE GENOMIC DNA]</scope>
    <source>
        <strain evidence="3">BOL5-4</strain>
        <plasmid evidence="3">pnve500</plasmid>
    </source>
</reference>
<evidence type="ECO:0000313" key="3">
    <source>
        <dbReference type="Proteomes" id="UP000302218"/>
    </source>
</evidence>
<keyword evidence="2" id="KW-0614">Plasmid</keyword>
<dbReference type="InterPro" id="IPR050415">
    <property type="entry name" value="MRET"/>
</dbReference>